<dbReference type="InterPro" id="IPR036179">
    <property type="entry name" value="Ig-like_dom_sf"/>
</dbReference>
<dbReference type="AlphaFoldDB" id="A0A4R2NSN0"/>
<accession>A0A4R2NSN0</accession>
<dbReference type="SUPFAM" id="SSF48726">
    <property type="entry name" value="Immunoglobulin"/>
    <property type="match status" value="1"/>
</dbReference>
<reference evidence="1 2" key="1">
    <citation type="submission" date="2019-03" db="EMBL/GenBank/DDBJ databases">
        <title>Genomic Encyclopedia of Type Strains, Phase IV (KMG-IV): sequencing the most valuable type-strain genomes for metagenomic binning, comparative biology and taxonomic classification.</title>
        <authorList>
            <person name="Goeker M."/>
        </authorList>
    </citation>
    <scope>NUCLEOTIDE SEQUENCE [LARGE SCALE GENOMIC DNA]</scope>
    <source>
        <strain evidence="1 2">DSM 14836</strain>
    </source>
</reference>
<evidence type="ECO:0000313" key="2">
    <source>
        <dbReference type="Proteomes" id="UP000294564"/>
    </source>
</evidence>
<name>A0A4R2NSN0_9FLAO</name>
<sequence>MLLLSFTVYGQTIDKPVLNFSSACATDSFNNFSFSFTYRDGIFDSANTFRVFLSDENGDFSSATQILSVNNQNFSPLIPINGSFSVPNGTYGSGYRIRVVADNPSVTSPDSDPFGAYDITSEQLILNNFTDVALCNGNPETITLNEIDSNFNYKWYRNNVQIVGQTGLSITVSQPGEYYAEVDYGSCTDAVISNKVNVIVVNSSSLTILGDNTVDLCADQSYDLQASIDDPSFTYKWFKDGVQITGLPDYLPIYTTPTADQFGVYHLEIEIGNCSSRSQDVTLQQKSDASFNVTISGNPFDIIFPGETIELVVTHDASGTVNIQWFNESGEIPGVSGDTLNVSGPGEYYAVVTELSGDCPVSATSDTRTILGVSEMFVTIRPGTDYQECNSANTELALVGISVTATDGNDYNISQEKINKLLSPDPGGTVLMKLQWFKDSVAITGAEAQTFNVNSYNDNGDYYLNITIVTLTADSNVVNLLLGVGDVEISSSSPSNALCPGESLFLSIDDFPGYTYTWFKDGIAMTVSDPLNVEVSEIGTYNVTLDGFGCQINVTEVEVVEFDDTVLEVSPSTNAVLPAGGTITLTASGADSYEWYDQAGNLLSTNETLDVGNLGTYTVIGTVGGCNAQREVNVVEDDGMLIIPNIITPFNGDGVNDRWELPNRFAFQPNVQIIIFNSRGEQVLNTTDYQNNWPQDNNLKDGMLFYFKVIKDNNLVKAGTISVLQ</sequence>
<comment type="caution">
    <text evidence="1">The sequence shown here is derived from an EMBL/GenBank/DDBJ whole genome shotgun (WGS) entry which is preliminary data.</text>
</comment>
<gene>
    <name evidence="1" type="ORF">EV195_106246</name>
</gene>
<organism evidence="1 2">
    <name type="scientific">Tenacibaculum skagerrakense</name>
    <dbReference type="NCBI Taxonomy" id="186571"/>
    <lineage>
        <taxon>Bacteria</taxon>
        <taxon>Pseudomonadati</taxon>
        <taxon>Bacteroidota</taxon>
        <taxon>Flavobacteriia</taxon>
        <taxon>Flavobacteriales</taxon>
        <taxon>Flavobacteriaceae</taxon>
        <taxon>Tenacibaculum</taxon>
    </lineage>
</organism>
<dbReference type="Proteomes" id="UP000294564">
    <property type="component" value="Unassembled WGS sequence"/>
</dbReference>
<keyword evidence="2" id="KW-1185">Reference proteome</keyword>
<proteinExistence type="predicted"/>
<protein>
    <submittedName>
        <fullName evidence="1">CHU domain-containing protein</fullName>
    </submittedName>
</protein>
<dbReference type="EMBL" id="SLXM01000006">
    <property type="protein sequence ID" value="TCP24438.1"/>
    <property type="molecule type" value="Genomic_DNA"/>
</dbReference>
<dbReference type="Pfam" id="PF13585">
    <property type="entry name" value="CHU_C"/>
    <property type="match status" value="1"/>
</dbReference>
<evidence type="ECO:0000313" key="1">
    <source>
        <dbReference type="EMBL" id="TCP24438.1"/>
    </source>
</evidence>